<gene>
    <name evidence="2" type="ORF">MtrDRAFT_AC158465g21v2</name>
</gene>
<dbReference type="EMBL" id="AC158465">
    <property type="protein sequence ID" value="ABD33256.2"/>
    <property type="molecule type" value="Genomic_DNA"/>
</dbReference>
<reference evidence="2" key="1">
    <citation type="submission" date="2005-04" db="EMBL/GenBank/DDBJ databases">
        <authorList>
            <person name="Town C.D."/>
        </authorList>
    </citation>
    <scope>NUCLEOTIDE SEQUENCE</scope>
</reference>
<dbReference type="AlphaFoldDB" id="Q2HRL7"/>
<organism evidence="2">
    <name type="scientific">Medicago truncatula</name>
    <name type="common">Barrel medic</name>
    <name type="synonym">Medicago tribuloides</name>
    <dbReference type="NCBI Taxonomy" id="3880"/>
    <lineage>
        <taxon>Eukaryota</taxon>
        <taxon>Viridiplantae</taxon>
        <taxon>Streptophyta</taxon>
        <taxon>Embryophyta</taxon>
        <taxon>Tracheophyta</taxon>
        <taxon>Spermatophyta</taxon>
        <taxon>Magnoliopsida</taxon>
        <taxon>eudicotyledons</taxon>
        <taxon>Gunneridae</taxon>
        <taxon>Pentapetalae</taxon>
        <taxon>rosids</taxon>
        <taxon>fabids</taxon>
        <taxon>Fabales</taxon>
        <taxon>Fabaceae</taxon>
        <taxon>Papilionoideae</taxon>
        <taxon>50 kb inversion clade</taxon>
        <taxon>NPAAA clade</taxon>
        <taxon>Hologalegina</taxon>
        <taxon>IRL clade</taxon>
        <taxon>Trifolieae</taxon>
        <taxon>Medicago</taxon>
    </lineage>
</organism>
<proteinExistence type="predicted"/>
<reference evidence="2" key="2">
    <citation type="submission" date="2007-03" db="EMBL/GenBank/DDBJ databases">
        <authorList>
            <consortium name="The International Medicago Genome Annotation Group"/>
        </authorList>
    </citation>
    <scope>NUCLEOTIDE SEQUENCE</scope>
</reference>
<name>Q2HRL7_MEDTR</name>
<accession>Q2HRL7</accession>
<dbReference type="Pfam" id="PF07741">
    <property type="entry name" value="BRF1"/>
    <property type="match status" value="1"/>
</dbReference>
<dbReference type="Gene3D" id="1.20.5.650">
    <property type="entry name" value="Single helix bin"/>
    <property type="match status" value="1"/>
</dbReference>
<dbReference type="InterPro" id="IPR011665">
    <property type="entry name" value="BRF1_TBP-bd_dom"/>
</dbReference>
<dbReference type="ExpressionAtlas" id="Q2HRL7">
    <property type="expression patterns" value="differential"/>
</dbReference>
<evidence type="ECO:0000313" key="2">
    <source>
        <dbReference type="EMBL" id="ABD33256.2"/>
    </source>
</evidence>
<protein>
    <submittedName>
        <fullName evidence="2">Brf1-like TBP-binding</fullName>
    </submittedName>
</protein>
<feature type="domain" description="Brf1 TBP-binding" evidence="1">
    <location>
        <begin position="65"/>
        <end position="166"/>
    </location>
</feature>
<evidence type="ECO:0000259" key="1">
    <source>
        <dbReference type="Pfam" id="PF07741"/>
    </source>
</evidence>
<sequence>MIFTYVEELNTMVKEHEKNPSVLQNNEFIASTSQGLLCEHKDSKVNYFDLGLCESCYKDEAGIFSDIDDEEVDGYLCNEKEMQCKNIIWENRRQEDEEQAADEAAAAADEAVAAAKKEFYEAILNKCTMEDMLEAKEHYESAVATLAKFRTRLGNKVNFDRLEKLSEDEDRLEKLFEDEPLADEEHY</sequence>